<comment type="caution">
    <text evidence="1">The sequence shown here is derived from an EMBL/GenBank/DDBJ whole genome shotgun (WGS) entry which is preliminary data.</text>
</comment>
<gene>
    <name evidence="1" type="ORF">TcWFU_003918</name>
    <name evidence="2" type="ORF">TcWFU_006636</name>
</gene>
<evidence type="ECO:0000313" key="2">
    <source>
        <dbReference type="EMBL" id="KAL5103943.1"/>
    </source>
</evidence>
<dbReference type="EMBL" id="JAKROA010000015">
    <property type="protein sequence ID" value="KAL5103885.1"/>
    <property type="molecule type" value="Genomic_DNA"/>
</dbReference>
<sequence>MRTSSSQLLRTFLRHYKLTVAVVVVVIVTHGRLQLGDCESNAKSLQKCVSKSPLNTNHGKWDISLYKDNGELFQ</sequence>
<evidence type="ECO:0000313" key="1">
    <source>
        <dbReference type="EMBL" id="KAL5103885.1"/>
    </source>
</evidence>
<name>A0ABR4Q3D9_9CEST</name>
<proteinExistence type="predicted"/>
<reference evidence="1" key="2">
    <citation type="submission" date="2024-12" db="EMBL/GenBank/DDBJ databases">
        <authorList>
            <person name="Estrada K."/>
            <person name="Bobes R.J."/>
            <person name="Sanchez-Flores A."/>
            <person name="Laclette J.P."/>
        </authorList>
    </citation>
    <scope>NUCLEOTIDE SEQUENCE</scope>
    <source>
        <strain evidence="1">WFUcys</strain>
        <tissue evidence="1">Peritoneal cavity of infected mice</tissue>
    </source>
</reference>
<organism evidence="1 3">
    <name type="scientific">Taenia crassiceps</name>
    <dbReference type="NCBI Taxonomy" id="6207"/>
    <lineage>
        <taxon>Eukaryota</taxon>
        <taxon>Metazoa</taxon>
        <taxon>Spiralia</taxon>
        <taxon>Lophotrochozoa</taxon>
        <taxon>Platyhelminthes</taxon>
        <taxon>Cestoda</taxon>
        <taxon>Eucestoda</taxon>
        <taxon>Cyclophyllidea</taxon>
        <taxon>Taeniidae</taxon>
        <taxon>Taenia</taxon>
    </lineage>
</organism>
<dbReference type="Proteomes" id="UP001651158">
    <property type="component" value="Unassembled WGS sequence"/>
</dbReference>
<reference evidence="1 3" key="1">
    <citation type="journal article" date="2022" name="Front. Cell. Infect. Microbiol.">
        <title>The Genomes of Two Strains of Taenia crassiceps the Animal Model for the Study of Human Cysticercosis.</title>
        <authorList>
            <person name="Bobes R.J."/>
            <person name="Estrada K."/>
            <person name="Rios-Valencia D.G."/>
            <person name="Calderon-Gallegos A."/>
            <person name="de la Torre P."/>
            <person name="Carrero J.C."/>
            <person name="Sanchez-Flores A."/>
            <person name="Laclette J.P."/>
        </authorList>
    </citation>
    <scope>NUCLEOTIDE SEQUENCE [LARGE SCALE GENOMIC DNA]</scope>
    <source>
        <strain evidence="1">WFUcys</strain>
    </source>
</reference>
<accession>A0ABR4Q3D9</accession>
<keyword evidence="3" id="KW-1185">Reference proteome</keyword>
<protein>
    <submittedName>
        <fullName evidence="1">Uncharacterized protein</fullName>
    </submittedName>
</protein>
<evidence type="ECO:0000313" key="3">
    <source>
        <dbReference type="Proteomes" id="UP001651158"/>
    </source>
</evidence>
<dbReference type="EMBL" id="JAKROA010000015">
    <property type="protein sequence ID" value="KAL5103943.1"/>
    <property type="molecule type" value="Genomic_DNA"/>
</dbReference>